<accession>A0A1I5XC41</accession>
<sequence length="108" mass="12231">MDEVLNSELQTAVHRRLDYLDDMAKNADDPSKSKLADTAIPQLTEGFRDLLAAHDTDELGRCLSCSPRRFFGRVECKVWRSAHQHLITDADERATGGRHRLRHGQTTS</sequence>
<dbReference type="OrthoDB" id="3630985at2"/>
<dbReference type="EMBL" id="FOWC01000010">
    <property type="protein sequence ID" value="SFQ29416.1"/>
    <property type="molecule type" value="Genomic_DNA"/>
</dbReference>
<dbReference type="AlphaFoldDB" id="A0A1I5XC41"/>
<proteinExistence type="predicted"/>
<dbReference type="Proteomes" id="UP000199137">
    <property type="component" value="Unassembled WGS sequence"/>
</dbReference>
<organism evidence="1 2">
    <name type="scientific">Amycolatopsis rubida</name>
    <dbReference type="NCBI Taxonomy" id="112413"/>
    <lineage>
        <taxon>Bacteria</taxon>
        <taxon>Bacillati</taxon>
        <taxon>Actinomycetota</taxon>
        <taxon>Actinomycetes</taxon>
        <taxon>Pseudonocardiales</taxon>
        <taxon>Pseudonocardiaceae</taxon>
        <taxon>Amycolatopsis</taxon>
    </lineage>
</organism>
<dbReference type="STRING" id="112413.SAMN05421854_110144"/>
<reference evidence="2" key="1">
    <citation type="submission" date="2016-10" db="EMBL/GenBank/DDBJ databases">
        <authorList>
            <person name="Varghese N."/>
            <person name="Submissions S."/>
        </authorList>
    </citation>
    <scope>NUCLEOTIDE SEQUENCE [LARGE SCALE GENOMIC DNA]</scope>
    <source>
        <strain evidence="2">DSM 44637</strain>
    </source>
</reference>
<gene>
    <name evidence="1" type="ORF">SAMN05421854_110144</name>
</gene>
<protein>
    <submittedName>
        <fullName evidence="1">Uncharacterized protein</fullName>
    </submittedName>
</protein>
<evidence type="ECO:0000313" key="2">
    <source>
        <dbReference type="Proteomes" id="UP000199137"/>
    </source>
</evidence>
<evidence type="ECO:0000313" key="1">
    <source>
        <dbReference type="EMBL" id="SFQ29416.1"/>
    </source>
</evidence>
<name>A0A1I5XC41_9PSEU</name>
<dbReference type="RefSeq" id="WP_093575691.1">
    <property type="nucleotide sequence ID" value="NZ_FOWC01000010.1"/>
</dbReference>